<evidence type="ECO:0000313" key="3">
    <source>
        <dbReference type="Proteomes" id="UP001596015"/>
    </source>
</evidence>
<accession>A0ABV8XBW7</accession>
<dbReference type="SUPFAM" id="SSF56784">
    <property type="entry name" value="HAD-like"/>
    <property type="match status" value="1"/>
</dbReference>
<dbReference type="InterPro" id="IPR023214">
    <property type="entry name" value="HAD_sf"/>
</dbReference>
<evidence type="ECO:0000259" key="1">
    <source>
        <dbReference type="Pfam" id="PF00483"/>
    </source>
</evidence>
<dbReference type="CDD" id="cd02523">
    <property type="entry name" value="PC_cytidylyltransferase"/>
    <property type="match status" value="1"/>
</dbReference>
<comment type="caution">
    <text evidence="2">The sequence shown here is derived from an EMBL/GenBank/DDBJ whole genome shotgun (WGS) entry which is preliminary data.</text>
</comment>
<dbReference type="Proteomes" id="UP001596015">
    <property type="component" value="Unassembled WGS sequence"/>
</dbReference>
<name>A0ABV8XBW7_9GAMM</name>
<gene>
    <name evidence="2" type="ORF">ACFO0E_07875</name>
</gene>
<dbReference type="InterPro" id="IPR036412">
    <property type="entry name" value="HAD-like_sf"/>
</dbReference>
<dbReference type="InterPro" id="IPR029044">
    <property type="entry name" value="Nucleotide-diphossugar_trans"/>
</dbReference>
<dbReference type="Gene3D" id="3.40.50.1000">
    <property type="entry name" value="HAD superfamily/HAD-like"/>
    <property type="match status" value="2"/>
</dbReference>
<dbReference type="EMBL" id="JBHSEO010000049">
    <property type="protein sequence ID" value="MFC4416330.1"/>
    <property type="molecule type" value="Genomic_DNA"/>
</dbReference>
<dbReference type="PANTHER" id="PTHR19288">
    <property type="entry name" value="4-NITROPHENYLPHOSPHATASE-RELATED"/>
    <property type="match status" value="1"/>
</dbReference>
<keyword evidence="2" id="KW-0378">Hydrolase</keyword>
<dbReference type="Pfam" id="PF13242">
    <property type="entry name" value="Hydrolase_like"/>
    <property type="match status" value="1"/>
</dbReference>
<reference evidence="3" key="1">
    <citation type="journal article" date="2019" name="Int. J. Syst. Evol. Microbiol.">
        <title>The Global Catalogue of Microorganisms (GCM) 10K type strain sequencing project: providing services to taxonomists for standard genome sequencing and annotation.</title>
        <authorList>
            <consortium name="The Broad Institute Genomics Platform"/>
            <consortium name="The Broad Institute Genome Sequencing Center for Infectious Disease"/>
            <person name="Wu L."/>
            <person name="Ma J."/>
        </authorList>
    </citation>
    <scope>NUCLEOTIDE SEQUENCE [LARGE SCALE GENOMIC DNA]</scope>
    <source>
        <strain evidence="3">CCUG 49679</strain>
    </source>
</reference>
<dbReference type="GO" id="GO:0016787">
    <property type="term" value="F:hydrolase activity"/>
    <property type="evidence" value="ECO:0007669"/>
    <property type="project" value="UniProtKB-KW"/>
</dbReference>
<keyword evidence="3" id="KW-1185">Reference proteome</keyword>
<proteinExistence type="predicted"/>
<feature type="domain" description="Nucleotidyl transferase" evidence="1">
    <location>
        <begin position="3"/>
        <end position="126"/>
    </location>
</feature>
<dbReference type="Pfam" id="PF13344">
    <property type="entry name" value="Hydrolase_6"/>
    <property type="match status" value="1"/>
</dbReference>
<protein>
    <submittedName>
        <fullName evidence="2">HAD-IIA family hydrolase</fullName>
    </submittedName>
</protein>
<organism evidence="2 3">
    <name type="scientific">Chromohalobacter beijerinckii</name>
    <dbReference type="NCBI Taxonomy" id="86179"/>
    <lineage>
        <taxon>Bacteria</taxon>
        <taxon>Pseudomonadati</taxon>
        <taxon>Pseudomonadota</taxon>
        <taxon>Gammaproteobacteria</taxon>
        <taxon>Oceanospirillales</taxon>
        <taxon>Halomonadaceae</taxon>
        <taxon>Chromohalobacter</taxon>
    </lineage>
</organism>
<dbReference type="InterPro" id="IPR006357">
    <property type="entry name" value="HAD-SF_hydro_IIA"/>
</dbReference>
<dbReference type="PANTHER" id="PTHR19288:SF46">
    <property type="entry name" value="HALOACID DEHALOGENASE-LIKE HYDROLASE DOMAIN-CONTAINING PROTEIN 2"/>
    <property type="match status" value="1"/>
</dbReference>
<evidence type="ECO:0000313" key="2">
    <source>
        <dbReference type="EMBL" id="MFC4416330.1"/>
    </source>
</evidence>
<dbReference type="NCBIfam" id="TIGR01460">
    <property type="entry name" value="HAD-SF-IIA"/>
    <property type="match status" value="1"/>
</dbReference>
<dbReference type="Gene3D" id="3.90.550.10">
    <property type="entry name" value="Spore Coat Polysaccharide Biosynthesis Protein SpsA, Chain A"/>
    <property type="match status" value="1"/>
</dbReference>
<sequence length="493" mass="54855">MIGIILAAGIGSRLRPMTNEKPKCLVKSAGKPLLEYQLDAYQEAGIKEILIIIGYEGKAIKEYCKHIKGLTINFIENSHYEETNNMYSLYLAKKYAAGKSFILNNADLCIDKCIVSKLANFNSANAIAIDSSLYNEESMKVSLSACGQINDISKAIGQEKSHGCSIDFYKFSAEASSVFFKKISHIIEEQKNLKDWTEVALQSLLNQSALEFHPIDIAGDRWVEIDNYNDLALADRLFSNFDDKIKDIKNVYFDLDGTIYVGSNPISGASEAILALKEKGKKIYYLSNNSSKNKSDYVDRLKELGVDASEQEIILSTDGVIEFLKKNKVTKIYVLGTESLVNTFREHDFNVDTDSPEYVIVGYDTELTYAKLVQACKYINSDVDYLATHCDAFCPSEHGPIPDIGSLVDMIKTTTKKCPVKTFGKPSPDMINSIEASNSLIVGDRLHTDMLLARNIGCRGLLVLTGETSRESLDSSPIFPDFVLKTIADIYQH</sequence>
<dbReference type="SUPFAM" id="SSF53448">
    <property type="entry name" value="Nucleotide-diphospho-sugar transferases"/>
    <property type="match status" value="1"/>
</dbReference>
<dbReference type="InterPro" id="IPR005835">
    <property type="entry name" value="NTP_transferase_dom"/>
</dbReference>
<dbReference type="Pfam" id="PF00483">
    <property type="entry name" value="NTP_transferase"/>
    <property type="match status" value="1"/>
</dbReference>
<dbReference type="RefSeq" id="WP_246942156.1">
    <property type="nucleotide sequence ID" value="NZ_JAKGAK010000018.1"/>
</dbReference>